<organism evidence="1 2">
    <name type="scientific">Acrocarpospora phusangensis</name>
    <dbReference type="NCBI Taxonomy" id="1070424"/>
    <lineage>
        <taxon>Bacteria</taxon>
        <taxon>Bacillati</taxon>
        <taxon>Actinomycetota</taxon>
        <taxon>Actinomycetes</taxon>
        <taxon>Streptosporangiales</taxon>
        <taxon>Streptosporangiaceae</taxon>
        <taxon>Acrocarpospora</taxon>
    </lineage>
</organism>
<reference evidence="1" key="1">
    <citation type="submission" date="2021-01" db="EMBL/GenBank/DDBJ databases">
        <title>Whole genome shotgun sequence of Acrocarpospora phusangensis NBRC 108782.</title>
        <authorList>
            <person name="Komaki H."/>
            <person name="Tamura T."/>
        </authorList>
    </citation>
    <scope>NUCLEOTIDE SEQUENCE</scope>
    <source>
        <strain evidence="1">NBRC 108782</strain>
    </source>
</reference>
<dbReference type="EMBL" id="BOOA01000031">
    <property type="protein sequence ID" value="GIH25676.1"/>
    <property type="molecule type" value="Genomic_DNA"/>
</dbReference>
<sequence>MLAAGFLAGPGTLPGQASNHLAAPTQILDPRTDVTDLYAFTSPDRPDTVTVIWNHLPFELPDTPLPWYRFATQGFYDLHFDNTGDGRPELTYRWRYHDGRPDLREQPPQSYRLEVLQPGRGLEVLLADAPVGPYPVEDPVEDTVGAGFAVEWKRAVVPLPGGGQTFSGQVRDPYAEFRVLAGGTPFNVHSIAVQLPKTELALNGDVGRNPVVGIWATSSRRSLDLRDAAARPYRQVSREGSAMFGDGLLPQPLRDAYQNVSSPHTDHAWAELRAAVHHPLVSRTLATGLPPKEPRIDLEQVFLTGIAEATGPIRIDLNAHLLNRDADPARIVPAEMTRLNMTTPVTARPDPYGLAGGDPQGWPNGRRLTDNVTVAFTRLARGEPVGGGAPPAAWLSPAKGVTGFPYEAAPELRRQP</sequence>
<gene>
    <name evidence="1" type="ORF">Aph01nite_39860</name>
</gene>
<evidence type="ECO:0000313" key="1">
    <source>
        <dbReference type="EMBL" id="GIH25676.1"/>
    </source>
</evidence>
<evidence type="ECO:0000313" key="2">
    <source>
        <dbReference type="Proteomes" id="UP000640052"/>
    </source>
</evidence>
<evidence type="ECO:0008006" key="3">
    <source>
        <dbReference type="Google" id="ProtNLM"/>
    </source>
</evidence>
<proteinExistence type="predicted"/>
<comment type="caution">
    <text evidence="1">The sequence shown here is derived from an EMBL/GenBank/DDBJ whole genome shotgun (WGS) entry which is preliminary data.</text>
</comment>
<keyword evidence="2" id="KW-1185">Reference proteome</keyword>
<accession>A0A919QBB4</accession>
<dbReference type="Proteomes" id="UP000640052">
    <property type="component" value="Unassembled WGS sequence"/>
</dbReference>
<protein>
    <recommendedName>
        <fullName evidence="3">DUF4331 domain-containing protein</fullName>
    </recommendedName>
</protein>
<dbReference type="Pfam" id="PF14224">
    <property type="entry name" value="DUF4331"/>
    <property type="match status" value="1"/>
</dbReference>
<dbReference type="InterPro" id="IPR025566">
    <property type="entry name" value="DUF4331"/>
</dbReference>
<name>A0A919QBB4_9ACTN</name>
<dbReference type="AlphaFoldDB" id="A0A919QBB4"/>